<dbReference type="FunFam" id="3.40.630.10:FF:000001">
    <property type="entry name" value="Carboxypeptidase B"/>
    <property type="match status" value="1"/>
</dbReference>
<organism evidence="15">
    <name type="scientific">Culex tarsalis</name>
    <name type="common">Encephalitis mosquito</name>
    <dbReference type="NCBI Taxonomy" id="7177"/>
    <lineage>
        <taxon>Eukaryota</taxon>
        <taxon>Metazoa</taxon>
        <taxon>Ecdysozoa</taxon>
        <taxon>Arthropoda</taxon>
        <taxon>Hexapoda</taxon>
        <taxon>Insecta</taxon>
        <taxon>Pterygota</taxon>
        <taxon>Neoptera</taxon>
        <taxon>Endopterygota</taxon>
        <taxon>Diptera</taxon>
        <taxon>Nematocera</taxon>
        <taxon>Culicoidea</taxon>
        <taxon>Culicidae</taxon>
        <taxon>Culicinae</taxon>
        <taxon>Culicini</taxon>
        <taxon>Culex</taxon>
        <taxon>Culex</taxon>
    </lineage>
</organism>
<dbReference type="PANTHER" id="PTHR11705">
    <property type="entry name" value="PROTEASE FAMILY M14 CARBOXYPEPTIDASE A,B"/>
    <property type="match status" value="1"/>
</dbReference>
<keyword evidence="10" id="KW-1015">Disulfide bond</keyword>
<keyword evidence="6 13" id="KW-0732">Signal</keyword>
<feature type="chain" id="PRO_5012659333" description="Zinc carboxypeptidase A 1" evidence="13">
    <location>
        <begin position="20"/>
        <end position="414"/>
    </location>
</feature>
<comment type="cofactor">
    <cofactor evidence="1">
        <name>Zn(2+)</name>
        <dbReference type="ChEBI" id="CHEBI:29105"/>
    </cofactor>
</comment>
<evidence type="ECO:0000256" key="3">
    <source>
        <dbReference type="ARBA" id="ARBA00022645"/>
    </source>
</evidence>
<dbReference type="Pfam" id="PF02244">
    <property type="entry name" value="Propep_M14"/>
    <property type="match status" value="1"/>
</dbReference>
<comment type="similarity">
    <text evidence="2 12">Belongs to the peptidase M14 family.</text>
</comment>
<dbReference type="GO" id="GO:0006508">
    <property type="term" value="P:proteolysis"/>
    <property type="evidence" value="ECO:0007669"/>
    <property type="project" value="UniProtKB-KW"/>
</dbReference>
<dbReference type="PROSITE" id="PS00132">
    <property type="entry name" value="CARBOXYPEPT_ZN_1"/>
    <property type="match status" value="1"/>
</dbReference>
<dbReference type="PANTHER" id="PTHR11705:SF140">
    <property type="entry name" value="FI02848P-RELATED"/>
    <property type="match status" value="1"/>
</dbReference>
<name>A0A1Q3FKI3_CULTA</name>
<dbReference type="PROSITE" id="PS52035">
    <property type="entry name" value="PEPTIDASE_M14"/>
    <property type="match status" value="1"/>
</dbReference>
<dbReference type="SMART" id="SM00631">
    <property type="entry name" value="Zn_pept"/>
    <property type="match status" value="1"/>
</dbReference>
<dbReference type="Gene3D" id="3.30.70.340">
    <property type="entry name" value="Metallocarboxypeptidase-like"/>
    <property type="match status" value="1"/>
</dbReference>
<evidence type="ECO:0000259" key="14">
    <source>
        <dbReference type="PROSITE" id="PS52035"/>
    </source>
</evidence>
<evidence type="ECO:0000256" key="10">
    <source>
        <dbReference type="ARBA" id="ARBA00023157"/>
    </source>
</evidence>
<dbReference type="InterPro" id="IPR000834">
    <property type="entry name" value="Peptidase_M14"/>
</dbReference>
<dbReference type="InterPro" id="IPR036990">
    <property type="entry name" value="M14A-like_propep"/>
</dbReference>
<keyword evidence="3 15" id="KW-0121">Carboxypeptidase</keyword>
<keyword evidence="7" id="KW-0378">Hydrolase</keyword>
<keyword evidence="5" id="KW-0479">Metal-binding</keyword>
<dbReference type="CDD" id="cd03860">
    <property type="entry name" value="M14_CP_A-B_like"/>
    <property type="match status" value="1"/>
</dbReference>
<dbReference type="PRINTS" id="PR00765">
    <property type="entry name" value="CRBOXYPTASEA"/>
</dbReference>
<feature type="signal peptide" evidence="13">
    <location>
        <begin position="1"/>
        <end position="19"/>
    </location>
</feature>
<dbReference type="Pfam" id="PF00246">
    <property type="entry name" value="Peptidase_M14"/>
    <property type="match status" value="1"/>
</dbReference>
<dbReference type="SUPFAM" id="SSF53187">
    <property type="entry name" value="Zn-dependent exopeptidases"/>
    <property type="match status" value="1"/>
</dbReference>
<dbReference type="InterPro" id="IPR057246">
    <property type="entry name" value="CARBOXYPEPT_ZN_1"/>
</dbReference>
<evidence type="ECO:0000313" key="15">
    <source>
        <dbReference type="EMBL" id="JAV27993.1"/>
    </source>
</evidence>
<keyword evidence="9" id="KW-0482">Metalloprotease</keyword>
<proteinExistence type="inferred from homology"/>
<evidence type="ECO:0000256" key="1">
    <source>
        <dbReference type="ARBA" id="ARBA00001947"/>
    </source>
</evidence>
<evidence type="ECO:0000256" key="13">
    <source>
        <dbReference type="SAM" id="SignalP"/>
    </source>
</evidence>
<sequence length="414" mass="46082">MIPRVSVLLGLFLVATVTSTRRSYDGYKVFTVQQESQAQADLLFRMAESNHKLDFWFLNKRVGENATVMVPPEDQEHFKSALEKYGLQFTELIHNVESTHNEYTSTATRHASRPAHLNILSSYLRHADINAYLDELATKYSTKVAVHEVGRSHEGRPLKTITVNPGKDKVIFLDAGIHAREWIAPATALYVIDQLVKHNFEGDDALNSVSWVILPVVNPDGYEFSHEKDRFWRKTRRPSGNCAGTDGNRNFAFHWGEVGASAAPCSETYRGEAPFSEPETKIVRDELLKLKGSCKFYLTLHSYGNYLLYPWGWTDNLPTNWEDLDEVSQAGAAAIKQATGTRYTVGSSTNVLYAAAGGSDDWAFAEAEVPISITMELPGGGSGGFNPPPSAIEKIVKESWVGIRAMAEKVAEKY</sequence>
<keyword evidence="8" id="KW-0862">Zinc</keyword>
<evidence type="ECO:0000256" key="7">
    <source>
        <dbReference type="ARBA" id="ARBA00022801"/>
    </source>
</evidence>
<reference evidence="15" key="1">
    <citation type="submission" date="2017-01" db="EMBL/GenBank/DDBJ databases">
        <title>A deep insight into the sialotranscriptome of adult male and female Cluex tarsalis mosquitoes.</title>
        <authorList>
            <person name="Ribeiro J.M."/>
            <person name="Moreira F."/>
            <person name="Bernard K.A."/>
            <person name="Calvo E."/>
        </authorList>
    </citation>
    <scope>NUCLEOTIDE SEQUENCE</scope>
    <source>
        <strain evidence="15">Kern County</strain>
        <tissue evidence="15">Salivary glands</tissue>
    </source>
</reference>
<evidence type="ECO:0000256" key="4">
    <source>
        <dbReference type="ARBA" id="ARBA00022670"/>
    </source>
</evidence>
<protein>
    <recommendedName>
        <fullName evidence="11">Zinc carboxypeptidase A 1</fullName>
    </recommendedName>
</protein>
<dbReference type="GO" id="GO:0004181">
    <property type="term" value="F:metallocarboxypeptidase activity"/>
    <property type="evidence" value="ECO:0007669"/>
    <property type="project" value="InterPro"/>
</dbReference>
<feature type="active site" description="Proton donor/acceptor" evidence="12">
    <location>
        <position position="376"/>
    </location>
</feature>
<accession>A0A1Q3FKI3</accession>
<evidence type="ECO:0000256" key="12">
    <source>
        <dbReference type="PROSITE-ProRule" id="PRU01379"/>
    </source>
</evidence>
<dbReference type="GO" id="GO:0008270">
    <property type="term" value="F:zinc ion binding"/>
    <property type="evidence" value="ECO:0007669"/>
    <property type="project" value="InterPro"/>
</dbReference>
<dbReference type="EMBL" id="GFDL01007052">
    <property type="protein sequence ID" value="JAV27993.1"/>
    <property type="molecule type" value="Transcribed_RNA"/>
</dbReference>
<evidence type="ECO:0000256" key="5">
    <source>
        <dbReference type="ARBA" id="ARBA00022723"/>
    </source>
</evidence>
<dbReference type="AlphaFoldDB" id="A0A1Q3FKI3"/>
<dbReference type="FunFam" id="3.30.70.340:FF:000002">
    <property type="entry name" value="Carboxypeptidase A"/>
    <property type="match status" value="1"/>
</dbReference>
<evidence type="ECO:0000256" key="9">
    <source>
        <dbReference type="ARBA" id="ARBA00023049"/>
    </source>
</evidence>
<evidence type="ECO:0000256" key="2">
    <source>
        <dbReference type="ARBA" id="ARBA00005988"/>
    </source>
</evidence>
<dbReference type="GO" id="GO:0005615">
    <property type="term" value="C:extracellular space"/>
    <property type="evidence" value="ECO:0007669"/>
    <property type="project" value="TreeGrafter"/>
</dbReference>
<keyword evidence="4" id="KW-0645">Protease</keyword>
<evidence type="ECO:0000256" key="11">
    <source>
        <dbReference type="ARBA" id="ARBA00069039"/>
    </source>
</evidence>
<dbReference type="SUPFAM" id="SSF54897">
    <property type="entry name" value="Protease propeptides/inhibitors"/>
    <property type="match status" value="1"/>
</dbReference>
<dbReference type="InterPro" id="IPR003146">
    <property type="entry name" value="M14A_act_pep"/>
</dbReference>
<evidence type="ECO:0000256" key="6">
    <source>
        <dbReference type="ARBA" id="ARBA00022729"/>
    </source>
</evidence>
<dbReference type="Gene3D" id="3.40.630.10">
    <property type="entry name" value="Zn peptidases"/>
    <property type="match status" value="1"/>
</dbReference>
<feature type="domain" description="Peptidase M14" evidence="14">
    <location>
        <begin position="122"/>
        <end position="410"/>
    </location>
</feature>
<evidence type="ECO:0000256" key="8">
    <source>
        <dbReference type="ARBA" id="ARBA00022833"/>
    </source>
</evidence>